<protein>
    <submittedName>
        <fullName evidence="2">RNA methylase</fullName>
    </submittedName>
</protein>
<dbReference type="PANTHER" id="PTHR14911:SF21">
    <property type="entry name" value="N2-METHYLGUANOSINE TRNA METHYLTRANSFERASE"/>
    <property type="match status" value="1"/>
</dbReference>
<dbReference type="PANTHER" id="PTHR14911">
    <property type="entry name" value="THUMP DOMAIN-CONTAINING"/>
    <property type="match status" value="1"/>
</dbReference>
<dbReference type="PROSITE" id="PS00092">
    <property type="entry name" value="N6_MTASE"/>
    <property type="match status" value="1"/>
</dbReference>
<keyword evidence="2" id="KW-0808">Transferase</keyword>
<dbReference type="EMBL" id="AUZY01008587">
    <property type="protein sequence ID" value="EQD45438.1"/>
    <property type="molecule type" value="Genomic_DNA"/>
</dbReference>
<name>T0ZL81_9ZZZZ</name>
<feature type="non-terminal residue" evidence="2">
    <location>
        <position position="1"/>
    </location>
</feature>
<gene>
    <name evidence="2" type="ORF">B1B_13058</name>
</gene>
<sequence>RTLGELALRIAHARALYRPLGEGGPPAIAQLLEREGALGATARIRVTSADPTDERASCLRAWGDAYRAQGGRIDLTDPERTFRVVSGTGGGSTYVLLEQLRVVDRKALHARRPGSQAFRQPVTLSSRLARTLVNLAEAPVGGTLLDPFCGTGAIPREAGLLGHPVFVSDRSAKMLRGTLRNLAVAGITPELAGVADVSELPGLLGDRPRVSALVTDPPYGRASSTGGEGWRDLLSRLYTLVPAIVGAEGTCVMLLPLPDPDLPLPTGWRGRSLGLAERVHASLSRYVYRLEGPHHLPAPGRANVSAGLPGRAL</sequence>
<dbReference type="Pfam" id="PF01170">
    <property type="entry name" value="UPF0020"/>
    <property type="match status" value="1"/>
</dbReference>
<reference evidence="2" key="2">
    <citation type="journal article" date="2014" name="ISME J.">
        <title>Microbial stratification in low pH oxic and suboxic macroscopic growths along an acid mine drainage.</title>
        <authorList>
            <person name="Mendez-Garcia C."/>
            <person name="Mesa V."/>
            <person name="Sprenger R.R."/>
            <person name="Richter M."/>
            <person name="Diez M.S."/>
            <person name="Solano J."/>
            <person name="Bargiela R."/>
            <person name="Golyshina O.V."/>
            <person name="Manteca A."/>
            <person name="Ramos J.L."/>
            <person name="Gallego J.R."/>
            <person name="Llorente I."/>
            <person name="Martins Dos Santos V.A."/>
            <person name="Jensen O.N."/>
            <person name="Pelaez A.I."/>
            <person name="Sanchez J."/>
            <person name="Ferrer M."/>
        </authorList>
    </citation>
    <scope>NUCLEOTIDE SEQUENCE</scope>
</reference>
<dbReference type="GO" id="GO:0003676">
    <property type="term" value="F:nucleic acid binding"/>
    <property type="evidence" value="ECO:0007669"/>
    <property type="project" value="InterPro"/>
</dbReference>
<dbReference type="GO" id="GO:0030488">
    <property type="term" value="P:tRNA methylation"/>
    <property type="evidence" value="ECO:0007669"/>
    <property type="project" value="TreeGrafter"/>
</dbReference>
<comment type="caution">
    <text evidence="2">The sequence shown here is derived from an EMBL/GenBank/DDBJ whole genome shotgun (WGS) entry which is preliminary data.</text>
</comment>
<dbReference type="SUPFAM" id="SSF53335">
    <property type="entry name" value="S-adenosyl-L-methionine-dependent methyltransferases"/>
    <property type="match status" value="1"/>
</dbReference>
<dbReference type="Gene3D" id="3.40.50.150">
    <property type="entry name" value="Vaccinia Virus protein VP39"/>
    <property type="match status" value="1"/>
</dbReference>
<evidence type="ECO:0000313" key="2">
    <source>
        <dbReference type="EMBL" id="EQD45438.1"/>
    </source>
</evidence>
<proteinExistence type="predicted"/>
<feature type="domain" description="Ribosomal RNA large subunit methyltransferase K/L-like methyltransferase" evidence="1">
    <location>
        <begin position="115"/>
        <end position="252"/>
    </location>
</feature>
<dbReference type="InterPro" id="IPR029063">
    <property type="entry name" value="SAM-dependent_MTases_sf"/>
</dbReference>
<keyword evidence="2" id="KW-0489">Methyltransferase</keyword>
<reference evidence="2" key="1">
    <citation type="submission" date="2013-08" db="EMBL/GenBank/DDBJ databases">
        <authorList>
            <person name="Mendez C."/>
            <person name="Richter M."/>
            <person name="Ferrer M."/>
            <person name="Sanchez J."/>
        </authorList>
    </citation>
    <scope>NUCLEOTIDE SEQUENCE</scope>
</reference>
<organism evidence="2">
    <name type="scientific">mine drainage metagenome</name>
    <dbReference type="NCBI Taxonomy" id="410659"/>
    <lineage>
        <taxon>unclassified sequences</taxon>
        <taxon>metagenomes</taxon>
        <taxon>ecological metagenomes</taxon>
    </lineage>
</organism>
<dbReference type="InterPro" id="IPR000241">
    <property type="entry name" value="RlmKL-like_Mtase"/>
</dbReference>
<evidence type="ECO:0000259" key="1">
    <source>
        <dbReference type="Pfam" id="PF01170"/>
    </source>
</evidence>
<dbReference type="InterPro" id="IPR002052">
    <property type="entry name" value="DNA_methylase_N6_adenine_CS"/>
</dbReference>
<dbReference type="AlphaFoldDB" id="T0ZL81"/>
<accession>T0ZL81</accession>
<dbReference type="GO" id="GO:0016423">
    <property type="term" value="F:tRNA (guanine) methyltransferase activity"/>
    <property type="evidence" value="ECO:0007669"/>
    <property type="project" value="TreeGrafter"/>
</dbReference>